<protein>
    <submittedName>
        <fullName evidence="1">Uncharacterized protein</fullName>
    </submittedName>
</protein>
<organism evidence="1 2">
    <name type="scientific">Actinomadura fulvescens</name>
    <dbReference type="NCBI Taxonomy" id="46160"/>
    <lineage>
        <taxon>Bacteria</taxon>
        <taxon>Bacillati</taxon>
        <taxon>Actinomycetota</taxon>
        <taxon>Actinomycetes</taxon>
        <taxon>Streptosporangiales</taxon>
        <taxon>Thermomonosporaceae</taxon>
        <taxon>Actinomadura</taxon>
    </lineage>
</organism>
<sequence length="95" mass="10368">MRGASDAQQGSARYAFRPDIWRRLQRAKHWPSVNAAARELGVSDTTLARALSGETLPGNRLMASLMAALPDEWTHEQVFVLLVDRAHADGAGQVA</sequence>
<reference evidence="2" key="1">
    <citation type="journal article" date="2019" name="Int. J. Syst. Evol. Microbiol.">
        <title>The Global Catalogue of Microorganisms (GCM) 10K type strain sequencing project: providing services to taxonomists for standard genome sequencing and annotation.</title>
        <authorList>
            <consortium name="The Broad Institute Genomics Platform"/>
            <consortium name="The Broad Institute Genome Sequencing Center for Infectious Disease"/>
            <person name="Wu L."/>
            <person name="Ma J."/>
        </authorList>
    </citation>
    <scope>NUCLEOTIDE SEQUENCE [LARGE SCALE GENOMIC DNA]</scope>
    <source>
        <strain evidence="2">JCM 6833</strain>
    </source>
</reference>
<dbReference type="RefSeq" id="WP_344546125.1">
    <property type="nucleotide sequence ID" value="NZ_BAAATD010000009.1"/>
</dbReference>
<dbReference type="EMBL" id="BAAATD010000009">
    <property type="protein sequence ID" value="GAA2618910.1"/>
    <property type="molecule type" value="Genomic_DNA"/>
</dbReference>
<dbReference type="Proteomes" id="UP001501509">
    <property type="component" value="Unassembled WGS sequence"/>
</dbReference>
<evidence type="ECO:0000313" key="1">
    <source>
        <dbReference type="EMBL" id="GAA2618910.1"/>
    </source>
</evidence>
<comment type="caution">
    <text evidence="1">The sequence shown here is derived from an EMBL/GenBank/DDBJ whole genome shotgun (WGS) entry which is preliminary data.</text>
</comment>
<accession>A0ABP6CJF9</accession>
<proteinExistence type="predicted"/>
<name>A0ABP6CJF9_9ACTN</name>
<gene>
    <name evidence="1" type="ORF">GCM10010411_63120</name>
</gene>
<keyword evidence="2" id="KW-1185">Reference proteome</keyword>
<evidence type="ECO:0000313" key="2">
    <source>
        <dbReference type="Proteomes" id="UP001501509"/>
    </source>
</evidence>